<feature type="domain" description="HTH cro/C1-type" evidence="1">
    <location>
        <begin position="10"/>
        <end position="68"/>
    </location>
</feature>
<evidence type="ECO:0000313" key="2">
    <source>
        <dbReference type="EMBL" id="MST69892.1"/>
    </source>
</evidence>
<dbReference type="GO" id="GO:0003677">
    <property type="term" value="F:DNA binding"/>
    <property type="evidence" value="ECO:0007669"/>
    <property type="project" value="InterPro"/>
</dbReference>
<reference evidence="2 3" key="1">
    <citation type="submission" date="2019-08" db="EMBL/GenBank/DDBJ databases">
        <title>In-depth cultivation of the pig gut microbiome towards novel bacterial diversity and tailored functional studies.</title>
        <authorList>
            <person name="Wylensek D."/>
            <person name="Hitch T.C.A."/>
            <person name="Clavel T."/>
        </authorList>
    </citation>
    <scope>NUCLEOTIDE SEQUENCE [LARGE SCALE GENOMIC DNA]</scope>
    <source>
        <strain evidence="2 3">WCA-MUC-591-APC-4B</strain>
    </source>
</reference>
<gene>
    <name evidence="2" type="ORF">FYJ65_00815</name>
</gene>
<dbReference type="RefSeq" id="WP_154553448.1">
    <property type="nucleotide sequence ID" value="NZ_JBJESO010000004.1"/>
</dbReference>
<organism evidence="2 3">
    <name type="scientific">Mogibacterium kristiansenii</name>
    <dbReference type="NCBI Taxonomy" id="2606708"/>
    <lineage>
        <taxon>Bacteria</taxon>
        <taxon>Bacillati</taxon>
        <taxon>Bacillota</taxon>
        <taxon>Clostridia</taxon>
        <taxon>Peptostreptococcales</taxon>
        <taxon>Anaerovoracaceae</taxon>
        <taxon>Mogibacterium</taxon>
    </lineage>
</organism>
<accession>A0A6N7X2Z2</accession>
<comment type="caution">
    <text evidence="2">The sequence shown here is derived from an EMBL/GenBank/DDBJ whole genome shotgun (WGS) entry which is preliminary data.</text>
</comment>
<dbReference type="PROSITE" id="PS50943">
    <property type="entry name" value="HTH_CROC1"/>
    <property type="match status" value="1"/>
</dbReference>
<name>A0A6N7X2Z2_9FIRM</name>
<dbReference type="Proteomes" id="UP000469424">
    <property type="component" value="Unassembled WGS sequence"/>
</dbReference>
<dbReference type="AlphaFoldDB" id="A0A6N7X2Z2"/>
<keyword evidence="3" id="KW-1185">Reference proteome</keyword>
<dbReference type="Pfam" id="PF13560">
    <property type="entry name" value="HTH_31"/>
    <property type="match status" value="1"/>
</dbReference>
<dbReference type="InterPro" id="IPR001387">
    <property type="entry name" value="Cro/C1-type_HTH"/>
</dbReference>
<dbReference type="EMBL" id="VUNA01000001">
    <property type="protein sequence ID" value="MST69892.1"/>
    <property type="molecule type" value="Genomic_DNA"/>
</dbReference>
<proteinExistence type="predicted"/>
<dbReference type="SUPFAM" id="SSF47413">
    <property type="entry name" value="lambda repressor-like DNA-binding domains"/>
    <property type="match status" value="1"/>
</dbReference>
<sequence length="117" mass="13440">MDQQSIGNKLRKLRNQNNLSVQDVAVLLHKYGIYISTKALYSYETGTRSVEAPIFLALCMIYRCDNILKEFADCDYAVTVPSSEELRLLERIRGLDEHGQELLNGMLELELKRCRKG</sequence>
<dbReference type="Gene3D" id="1.10.260.40">
    <property type="entry name" value="lambda repressor-like DNA-binding domains"/>
    <property type="match status" value="1"/>
</dbReference>
<evidence type="ECO:0000313" key="3">
    <source>
        <dbReference type="Proteomes" id="UP000469424"/>
    </source>
</evidence>
<evidence type="ECO:0000259" key="1">
    <source>
        <dbReference type="PROSITE" id="PS50943"/>
    </source>
</evidence>
<protein>
    <submittedName>
        <fullName evidence="2">Helix-turn-helix transcriptional regulator</fullName>
    </submittedName>
</protein>
<dbReference type="InterPro" id="IPR010982">
    <property type="entry name" value="Lambda_DNA-bd_dom_sf"/>
</dbReference>
<dbReference type="CDD" id="cd00093">
    <property type="entry name" value="HTH_XRE"/>
    <property type="match status" value="1"/>
</dbReference>